<evidence type="ECO:0000256" key="1">
    <source>
        <dbReference type="SAM" id="Phobius"/>
    </source>
</evidence>
<keyword evidence="1" id="KW-1133">Transmembrane helix</keyword>
<sequence>MREALLPPWSIIPVQWDGEEDEVHSVSVKDKERGGAKGKGWERESMRLKYGLPPSRPLRGYCRCGITAWLVCLALLAVGSVSGWLYYQSTVAEDVGPLSMVVTLPPSPLAIEIYNPTRVSVTTETIAEGEMSVHVKATAAEGSGATPACEHTSGDNMQFRGFGVGTHISCQTSDQEAGLEVEVTVSVPLYSMSFPYYDLHLSLHDADADTVTVSDLSCRALAITATGTIEHLLVENVEVDYVSINESVFRDELLDSNIVRFSALDVDCSTRFRAHVPAGVVTVDGVECPDLDMYLYSDSASVTYTGSGDTGSLVNVVYPTIKTSLFDTAGVYEGGGLDAGYGMVKSGTASVATAPDVTVSDGAEMYWDWSCGASGDMCLYGAIVNCESVSECMTQGTATFRLMDDSLVILGTE</sequence>
<keyword evidence="1" id="KW-0472">Membrane</keyword>
<dbReference type="Proteomes" id="UP000265618">
    <property type="component" value="Unassembled WGS sequence"/>
</dbReference>
<keyword evidence="3" id="KW-1185">Reference proteome</keyword>
<name>A0A9K3CUC5_9EUKA</name>
<feature type="transmembrane region" description="Helical" evidence="1">
    <location>
        <begin position="66"/>
        <end position="87"/>
    </location>
</feature>
<gene>
    <name evidence="2" type="ORF">KIPB_003625</name>
</gene>
<evidence type="ECO:0000313" key="3">
    <source>
        <dbReference type="Proteomes" id="UP000265618"/>
    </source>
</evidence>
<protein>
    <submittedName>
        <fullName evidence="2">Uncharacterized protein</fullName>
    </submittedName>
</protein>
<keyword evidence="1" id="KW-0812">Transmembrane</keyword>
<proteinExistence type="predicted"/>
<dbReference type="AlphaFoldDB" id="A0A9K3CUC5"/>
<evidence type="ECO:0000313" key="2">
    <source>
        <dbReference type="EMBL" id="GIQ82478.1"/>
    </source>
</evidence>
<reference evidence="2 3" key="1">
    <citation type="journal article" date="2018" name="PLoS ONE">
        <title>The draft genome of Kipferlia bialata reveals reductive genome evolution in fornicate parasites.</title>
        <authorList>
            <person name="Tanifuji G."/>
            <person name="Takabayashi S."/>
            <person name="Kume K."/>
            <person name="Takagi M."/>
            <person name="Nakayama T."/>
            <person name="Kamikawa R."/>
            <person name="Inagaki Y."/>
            <person name="Hashimoto T."/>
        </authorList>
    </citation>
    <scope>NUCLEOTIDE SEQUENCE [LARGE SCALE GENOMIC DNA]</scope>
    <source>
        <strain evidence="2">NY0173</strain>
    </source>
</reference>
<comment type="caution">
    <text evidence="2">The sequence shown here is derived from an EMBL/GenBank/DDBJ whole genome shotgun (WGS) entry which is preliminary data.</text>
</comment>
<organism evidence="2 3">
    <name type="scientific">Kipferlia bialata</name>
    <dbReference type="NCBI Taxonomy" id="797122"/>
    <lineage>
        <taxon>Eukaryota</taxon>
        <taxon>Metamonada</taxon>
        <taxon>Carpediemonas-like organisms</taxon>
        <taxon>Kipferlia</taxon>
    </lineage>
</organism>
<dbReference type="EMBL" id="BDIP01000709">
    <property type="protein sequence ID" value="GIQ82478.1"/>
    <property type="molecule type" value="Genomic_DNA"/>
</dbReference>
<accession>A0A9K3CUC5</accession>